<evidence type="ECO:0000313" key="3">
    <source>
        <dbReference type="Proteomes" id="UP001501578"/>
    </source>
</evidence>
<feature type="chain" id="PRO_5046725799" evidence="1">
    <location>
        <begin position="30"/>
        <end position="175"/>
    </location>
</feature>
<protein>
    <submittedName>
        <fullName evidence="2">Uncharacterized protein</fullName>
    </submittedName>
</protein>
<keyword evidence="1" id="KW-0732">Signal</keyword>
<organism evidence="2 3">
    <name type="scientific">Nonomuraea longicatena</name>
    <dbReference type="NCBI Taxonomy" id="83682"/>
    <lineage>
        <taxon>Bacteria</taxon>
        <taxon>Bacillati</taxon>
        <taxon>Actinomycetota</taxon>
        <taxon>Actinomycetes</taxon>
        <taxon>Streptosporangiales</taxon>
        <taxon>Streptosporangiaceae</taxon>
        <taxon>Nonomuraea</taxon>
    </lineage>
</organism>
<accession>A0ABN1NWZ3</accession>
<evidence type="ECO:0000313" key="2">
    <source>
        <dbReference type="EMBL" id="GAA0918428.1"/>
    </source>
</evidence>
<feature type="signal peptide" evidence="1">
    <location>
        <begin position="1"/>
        <end position="29"/>
    </location>
</feature>
<dbReference type="Proteomes" id="UP001501578">
    <property type="component" value="Unassembled WGS sequence"/>
</dbReference>
<gene>
    <name evidence="2" type="ORF">GCM10009560_15400</name>
</gene>
<evidence type="ECO:0000256" key="1">
    <source>
        <dbReference type="SAM" id="SignalP"/>
    </source>
</evidence>
<comment type="caution">
    <text evidence="2">The sequence shown here is derived from an EMBL/GenBank/DDBJ whole genome shotgun (WGS) entry which is preliminary data.</text>
</comment>
<proteinExistence type="predicted"/>
<dbReference type="EMBL" id="BAAAHQ010000006">
    <property type="protein sequence ID" value="GAA0918428.1"/>
    <property type="molecule type" value="Genomic_DNA"/>
</dbReference>
<sequence length="175" mass="18390">MNTWRAAVLRIGRSVLVLALAGGVVPAVAAPAASADRKPTLGPHGYGALKLGMTTARAKATGSILRKSVGDSARCTGWDLKENPYGEYRVGMYISKRHGVAMIVAHAGMKTPQGIGLGSSKARLKAAYPGLRKGPGGYPVADVPGNNKAFYVFYAPKIEVTGMSLVLTKQDCIKY</sequence>
<reference evidence="2 3" key="1">
    <citation type="journal article" date="2019" name="Int. J. Syst. Evol. Microbiol.">
        <title>The Global Catalogue of Microorganisms (GCM) 10K type strain sequencing project: providing services to taxonomists for standard genome sequencing and annotation.</title>
        <authorList>
            <consortium name="The Broad Institute Genomics Platform"/>
            <consortium name="The Broad Institute Genome Sequencing Center for Infectious Disease"/>
            <person name="Wu L."/>
            <person name="Ma J."/>
        </authorList>
    </citation>
    <scope>NUCLEOTIDE SEQUENCE [LARGE SCALE GENOMIC DNA]</scope>
    <source>
        <strain evidence="2 3">JCM 11136</strain>
    </source>
</reference>
<name>A0ABN1NWZ3_9ACTN</name>
<keyword evidence="3" id="KW-1185">Reference proteome</keyword>